<dbReference type="InterPro" id="IPR041805">
    <property type="entry name" value="ASMase/PPN1_MPP"/>
</dbReference>
<dbReference type="InterPro" id="IPR011160">
    <property type="entry name" value="Sphingomy_PDE"/>
</dbReference>
<keyword evidence="6" id="KW-0326">Glycosidase</keyword>
<feature type="disulfide bond" evidence="8">
    <location>
        <begin position="86"/>
        <end position="160"/>
    </location>
</feature>
<dbReference type="PROSITE" id="PS50015">
    <property type="entry name" value="SAP_B"/>
    <property type="match status" value="1"/>
</dbReference>
<dbReference type="PANTHER" id="PTHR10340:SF34">
    <property type="entry name" value="SPHINGOMYELIN PHOSPHODIESTERASE"/>
    <property type="match status" value="1"/>
</dbReference>
<dbReference type="InterPro" id="IPR029052">
    <property type="entry name" value="Metallo-depent_PP-like"/>
</dbReference>
<comment type="similarity">
    <text evidence="1 6">Belongs to the acid sphingomyelinase family.</text>
</comment>
<dbReference type="Pfam" id="PF00149">
    <property type="entry name" value="Metallophos"/>
    <property type="match status" value="1"/>
</dbReference>
<dbReference type="GO" id="GO:0016798">
    <property type="term" value="F:hydrolase activity, acting on glycosyl bonds"/>
    <property type="evidence" value="ECO:0007669"/>
    <property type="project" value="UniProtKB-KW"/>
</dbReference>
<evidence type="ECO:0000256" key="7">
    <source>
        <dbReference type="PIRSR" id="PIRSR000948-1"/>
    </source>
</evidence>
<dbReference type="OrthoDB" id="6509770at2759"/>
<keyword evidence="9" id="KW-0732">Signal</keyword>
<sequence length="617" mass="71035">MYAYFELGVIFVILCTPHTHCDGIGGHRKHAFQEGDQEGDQERHHLLTKQHDVEDFDTSNDNQDLGQLFLNVFTDLNSGKHDNHSCQSCNKALTYLKLFVPYPGIMKWVSKIICPRVEATFSTRVCAGVIDRIADPLVYVLQNTNLTVPEVCSTLLHPDCMTYLKLPYTNSVLWELPLPKRRPFKPRTRRTGLTIKMLHLTDIHLDLWYTPGSNSQCNEPLCCRSTSPGTGHSAGFWSETRFSCDSPLFFVTEALRHISDQHRDIDFVIWTGDNVPHDVWNTTQEDNLKHIQVVTQLVKKAFAGKPVFPCLGNHDTHPNNMYVPHVVSQDTEGSISMGWLYDTLADDYWNQWIGSLSAKRTFKKGGYYSSLVNRGLKAVVLNNNICHLGNLWIAYDPIDPDCQLKWLIHELDSAERKGLYVIIIGHVPPEECYLSWSSNYMRIVERYAHLIVGTYFGHSHKDEIVVLYNKNITNNETYAVSHGYIGSSLTTYPSLNPGYRIFTLDSTGKPLDFEMYYTNVTENNIVGHKSPPKWSLGYSAKQSYRMDSLSTRSWDEFMRKAAFDDRLADLYFEHYRRFSEAFVEERKSNYNSIDHKRQKLLSRRVLNPLYNLLPNTF</sequence>
<evidence type="ECO:0000313" key="12">
    <source>
        <dbReference type="Proteomes" id="UP000728032"/>
    </source>
</evidence>
<feature type="binding site" evidence="7">
    <location>
        <position position="273"/>
    </location>
    <ligand>
        <name>Zn(2+)</name>
        <dbReference type="ChEBI" id="CHEBI:29105"/>
        <label>2</label>
    </ligand>
</feature>
<evidence type="ECO:0000256" key="9">
    <source>
        <dbReference type="SAM" id="SignalP"/>
    </source>
</evidence>
<feature type="disulfide bond" evidence="8">
    <location>
        <begin position="386"/>
        <end position="432"/>
    </location>
</feature>
<dbReference type="InterPro" id="IPR004843">
    <property type="entry name" value="Calcineurin-like_PHP"/>
</dbReference>
<evidence type="ECO:0000256" key="4">
    <source>
        <dbReference type="ARBA" id="ARBA00023180"/>
    </source>
</evidence>
<feature type="disulfide bond" evidence="8">
    <location>
        <begin position="89"/>
        <end position="152"/>
    </location>
</feature>
<keyword evidence="4" id="KW-0325">Glycoprotein</keyword>
<feature type="binding site" evidence="7">
    <location>
        <position position="273"/>
    </location>
    <ligand>
        <name>Zn(2+)</name>
        <dbReference type="ChEBI" id="CHEBI:29105"/>
        <label>1</label>
    </ligand>
</feature>
<reference evidence="11" key="1">
    <citation type="submission" date="2020-11" db="EMBL/GenBank/DDBJ databases">
        <authorList>
            <person name="Tran Van P."/>
        </authorList>
    </citation>
    <scope>NUCLEOTIDE SEQUENCE</scope>
</reference>
<dbReference type="AlphaFoldDB" id="A0A7R9QR97"/>
<evidence type="ECO:0000256" key="1">
    <source>
        <dbReference type="ARBA" id="ARBA00008234"/>
    </source>
</evidence>
<dbReference type="GO" id="GO:0046872">
    <property type="term" value="F:metal ion binding"/>
    <property type="evidence" value="ECO:0007669"/>
    <property type="project" value="UniProtKB-KW"/>
</dbReference>
<dbReference type="InterPro" id="IPR008139">
    <property type="entry name" value="SaposinB_dom"/>
</dbReference>
<comment type="catalytic activity">
    <reaction evidence="5">
        <text>a sphingomyelin + H2O = phosphocholine + an N-acylsphing-4-enine + H(+)</text>
        <dbReference type="Rhea" id="RHEA:19253"/>
        <dbReference type="ChEBI" id="CHEBI:15377"/>
        <dbReference type="ChEBI" id="CHEBI:15378"/>
        <dbReference type="ChEBI" id="CHEBI:17636"/>
        <dbReference type="ChEBI" id="CHEBI:52639"/>
        <dbReference type="ChEBI" id="CHEBI:295975"/>
        <dbReference type="EC" id="3.1.4.12"/>
    </reaction>
    <physiologicalReaction direction="left-to-right" evidence="5">
        <dbReference type="Rhea" id="RHEA:19254"/>
    </physiologicalReaction>
</comment>
<name>A0A7R9QR97_9ACAR</name>
<keyword evidence="2 6" id="KW-0378">Hydrolase</keyword>
<dbReference type="GO" id="GO:0004767">
    <property type="term" value="F:sphingomyelin phosphodiesterase activity"/>
    <property type="evidence" value="ECO:0007669"/>
    <property type="project" value="UniProtKB-UniRule"/>
</dbReference>
<feature type="disulfide bond" evidence="8">
    <location>
        <begin position="217"/>
        <end position="222"/>
    </location>
</feature>
<feature type="binding site" evidence="7">
    <location>
        <position position="426"/>
    </location>
    <ligand>
        <name>Zn(2+)</name>
        <dbReference type="ChEBI" id="CHEBI:29105"/>
        <label>2</label>
    </ligand>
</feature>
<keyword evidence="3 8" id="KW-1015">Disulfide bond</keyword>
<dbReference type="Gene3D" id="3.60.21.10">
    <property type="match status" value="2"/>
</dbReference>
<evidence type="ECO:0000256" key="3">
    <source>
        <dbReference type="ARBA" id="ARBA00023157"/>
    </source>
</evidence>
<feature type="signal peptide" evidence="9">
    <location>
        <begin position="1"/>
        <end position="21"/>
    </location>
</feature>
<feature type="disulfide bond" evidence="8">
    <location>
        <begin position="223"/>
        <end position="244"/>
    </location>
</feature>
<dbReference type="PIRSF" id="PIRSF000948">
    <property type="entry name" value="Sphingomy_PDE"/>
    <property type="match status" value="1"/>
</dbReference>
<keyword evidence="7" id="KW-0862">Zinc</keyword>
<dbReference type="CDD" id="cd00842">
    <property type="entry name" value="MPP_ASMase"/>
    <property type="match status" value="1"/>
</dbReference>
<keyword evidence="7" id="KW-0479">Metal-binding</keyword>
<evidence type="ECO:0000313" key="11">
    <source>
        <dbReference type="EMBL" id="CAD7653804.1"/>
    </source>
</evidence>
<evidence type="ECO:0000256" key="6">
    <source>
        <dbReference type="PIRNR" id="PIRNR000948"/>
    </source>
</evidence>
<feature type="binding site" evidence="7">
    <location>
        <position position="204"/>
    </location>
    <ligand>
        <name>Zn(2+)</name>
        <dbReference type="ChEBI" id="CHEBI:29105"/>
        <label>1</label>
    </ligand>
</feature>
<comment type="function">
    <text evidence="6">Converts sphingomyelin to ceramide.</text>
</comment>
<feature type="binding site" evidence="7">
    <location>
        <position position="313"/>
    </location>
    <ligand>
        <name>Zn(2+)</name>
        <dbReference type="ChEBI" id="CHEBI:29105"/>
        <label>2</label>
    </ligand>
</feature>
<evidence type="ECO:0000256" key="2">
    <source>
        <dbReference type="ARBA" id="ARBA00022801"/>
    </source>
</evidence>
<organism evidence="11">
    <name type="scientific">Oppiella nova</name>
    <dbReference type="NCBI Taxonomy" id="334625"/>
    <lineage>
        <taxon>Eukaryota</taxon>
        <taxon>Metazoa</taxon>
        <taxon>Ecdysozoa</taxon>
        <taxon>Arthropoda</taxon>
        <taxon>Chelicerata</taxon>
        <taxon>Arachnida</taxon>
        <taxon>Acari</taxon>
        <taxon>Acariformes</taxon>
        <taxon>Sarcoptiformes</taxon>
        <taxon>Oribatida</taxon>
        <taxon>Brachypylina</taxon>
        <taxon>Oppioidea</taxon>
        <taxon>Oppiidae</taxon>
        <taxon>Oppiella</taxon>
    </lineage>
</organism>
<keyword evidence="12" id="KW-1185">Reference proteome</keyword>
<dbReference type="GO" id="GO:0016020">
    <property type="term" value="C:membrane"/>
    <property type="evidence" value="ECO:0007669"/>
    <property type="project" value="GOC"/>
</dbReference>
<protein>
    <recommendedName>
        <fullName evidence="6">Sphingomyelin phosphodiesterase</fullName>
        <ecNumber evidence="6">3.1.4.12</ecNumber>
    </recommendedName>
</protein>
<dbReference type="GO" id="GO:0006685">
    <property type="term" value="P:sphingomyelin catabolic process"/>
    <property type="evidence" value="ECO:0007669"/>
    <property type="project" value="UniProtKB-UniRule"/>
</dbReference>
<feature type="domain" description="Saposin B-type" evidence="10">
    <location>
        <begin position="82"/>
        <end position="164"/>
    </location>
</feature>
<feature type="binding site" evidence="7">
    <location>
        <position position="458"/>
    </location>
    <ligand>
        <name>Zn(2+)</name>
        <dbReference type="ChEBI" id="CHEBI:29105"/>
        <label>2</label>
    </ligand>
</feature>
<feature type="binding site" evidence="7">
    <location>
        <position position="460"/>
    </location>
    <ligand>
        <name>Zn(2+)</name>
        <dbReference type="ChEBI" id="CHEBI:29105"/>
        <label>1</label>
    </ligand>
</feature>
<dbReference type="GO" id="GO:0005615">
    <property type="term" value="C:extracellular space"/>
    <property type="evidence" value="ECO:0007669"/>
    <property type="project" value="TreeGrafter"/>
</dbReference>
<dbReference type="EMBL" id="CAJPVJ010007120">
    <property type="protein sequence ID" value="CAG2170991.1"/>
    <property type="molecule type" value="Genomic_DNA"/>
</dbReference>
<evidence type="ECO:0000256" key="8">
    <source>
        <dbReference type="PIRSR" id="PIRSR000948-2"/>
    </source>
</evidence>
<accession>A0A7R9QR97</accession>
<proteinExistence type="inferred from homology"/>
<dbReference type="SUPFAM" id="SSF56300">
    <property type="entry name" value="Metallo-dependent phosphatases"/>
    <property type="match status" value="1"/>
</dbReference>
<evidence type="ECO:0000256" key="5">
    <source>
        <dbReference type="ARBA" id="ARBA00047268"/>
    </source>
</evidence>
<gene>
    <name evidence="11" type="ORF">ONB1V03_LOCUS10457</name>
</gene>
<feature type="disulfide bond" evidence="8">
    <location>
        <begin position="114"/>
        <end position="126"/>
    </location>
</feature>
<dbReference type="PANTHER" id="PTHR10340">
    <property type="entry name" value="SPHINGOMYELIN PHOSPHODIESTERASE"/>
    <property type="match status" value="1"/>
</dbReference>
<feature type="binding site" evidence="7">
    <location>
        <position position="202"/>
    </location>
    <ligand>
        <name>Zn(2+)</name>
        <dbReference type="ChEBI" id="CHEBI:29105"/>
        <label>1</label>
    </ligand>
</feature>
<feature type="chain" id="PRO_5035593139" description="Sphingomyelin phosphodiesterase" evidence="9">
    <location>
        <begin position="22"/>
        <end position="617"/>
    </location>
</feature>
<dbReference type="EMBL" id="OC921945">
    <property type="protein sequence ID" value="CAD7653804.1"/>
    <property type="molecule type" value="Genomic_DNA"/>
</dbReference>
<dbReference type="Proteomes" id="UP000728032">
    <property type="component" value="Unassembled WGS sequence"/>
</dbReference>
<dbReference type="EC" id="3.1.4.12" evidence="6"/>
<evidence type="ECO:0000259" key="10">
    <source>
        <dbReference type="PROSITE" id="PS50015"/>
    </source>
</evidence>
<comment type="cofactor">
    <cofactor evidence="7">
        <name>Zn(2+)</name>
        <dbReference type="ChEBI" id="CHEBI:29105"/>
    </cofactor>
    <text evidence="7">Binds 2 Zn(2+) ions per subunit.</text>
</comment>